<name>A0ABR4GBY7_9EURO</name>
<comment type="caution">
    <text evidence="5">The sequence shown here is derived from an EMBL/GenBank/DDBJ whole genome shotgun (WGS) entry which is preliminary data.</text>
</comment>
<dbReference type="InterPro" id="IPR045851">
    <property type="entry name" value="AMP-bd_C_sf"/>
</dbReference>
<feature type="region of interest" description="Disordered" evidence="2">
    <location>
        <begin position="262"/>
        <end position="287"/>
    </location>
</feature>
<evidence type="ECO:0000259" key="4">
    <source>
        <dbReference type="Pfam" id="PF13193"/>
    </source>
</evidence>
<feature type="domain" description="AMP-binding enzyme C-terminal" evidence="4">
    <location>
        <begin position="182"/>
        <end position="268"/>
    </location>
</feature>
<dbReference type="InterPro" id="IPR000873">
    <property type="entry name" value="AMP-dep_synth/lig_dom"/>
</dbReference>
<feature type="domain" description="AMP-dependent synthetase/ligase" evidence="3">
    <location>
        <begin position="5"/>
        <end position="128"/>
    </location>
</feature>
<evidence type="ECO:0000259" key="3">
    <source>
        <dbReference type="Pfam" id="PF00501"/>
    </source>
</evidence>
<dbReference type="Gene3D" id="3.40.50.12780">
    <property type="entry name" value="N-terminal domain of ligase-like"/>
    <property type="match status" value="1"/>
</dbReference>
<dbReference type="Gene3D" id="3.30.300.30">
    <property type="match status" value="1"/>
</dbReference>
<accession>A0ABR4GBY7</accession>
<dbReference type="InterPro" id="IPR042099">
    <property type="entry name" value="ANL_N_sf"/>
</dbReference>
<dbReference type="PANTHER" id="PTHR43201">
    <property type="entry name" value="ACYL-COA SYNTHETASE"/>
    <property type="match status" value="1"/>
</dbReference>
<evidence type="ECO:0000313" key="6">
    <source>
        <dbReference type="Proteomes" id="UP001610563"/>
    </source>
</evidence>
<keyword evidence="6" id="KW-1185">Reference proteome</keyword>
<gene>
    <name evidence="5" type="ORF">BJX66DRAFT_142328</name>
</gene>
<comment type="similarity">
    <text evidence="1">Belongs to the ATP-dependent AMP-binding enzyme family.</text>
</comment>
<organism evidence="5 6">
    <name type="scientific">Aspergillus keveii</name>
    <dbReference type="NCBI Taxonomy" id="714993"/>
    <lineage>
        <taxon>Eukaryota</taxon>
        <taxon>Fungi</taxon>
        <taxon>Dikarya</taxon>
        <taxon>Ascomycota</taxon>
        <taxon>Pezizomycotina</taxon>
        <taxon>Eurotiomycetes</taxon>
        <taxon>Eurotiomycetidae</taxon>
        <taxon>Eurotiales</taxon>
        <taxon>Aspergillaceae</taxon>
        <taxon>Aspergillus</taxon>
        <taxon>Aspergillus subgen. Nidulantes</taxon>
    </lineage>
</organism>
<sequence length="315" mass="34595">MRYGGITAMVASPTTLSGLKEALDLIESREEREGCIRGLNEIRALSTGSMAVPDSVKDVWRKLRGGRPLVIMYGFTEAAGMMAMTDWRDLETREISSGNCGTLAPKMEAKVNECGEICFKGPLLMKRYVSAQGNVMSNVFDDSGFYKSGDLGSISVKGEISIHGRANQDVIRSLGWKVNALEVEDALREHPSISNIFVLGVADTEAGQRVAPLIVKKRDMDPKSQKDFRLVALRKYLAIEKHLPAFKLPSLLRVIPHGAAIPASDSGKPSKKKMEGVYFGSGSGSAESGEVEVWDFRTKEDFPERPWDWEGRPPA</sequence>
<evidence type="ECO:0000256" key="1">
    <source>
        <dbReference type="ARBA" id="ARBA00006432"/>
    </source>
</evidence>
<dbReference type="EMBL" id="JBFTWV010000028">
    <property type="protein sequence ID" value="KAL2796169.1"/>
    <property type="molecule type" value="Genomic_DNA"/>
</dbReference>
<proteinExistence type="inferred from homology"/>
<evidence type="ECO:0008006" key="7">
    <source>
        <dbReference type="Google" id="ProtNLM"/>
    </source>
</evidence>
<dbReference type="InterPro" id="IPR025110">
    <property type="entry name" value="AMP-bd_C"/>
</dbReference>
<dbReference type="Pfam" id="PF00501">
    <property type="entry name" value="AMP-binding"/>
    <property type="match status" value="1"/>
</dbReference>
<dbReference type="Pfam" id="PF13193">
    <property type="entry name" value="AMP-binding_C"/>
    <property type="match status" value="1"/>
</dbReference>
<dbReference type="SUPFAM" id="SSF56801">
    <property type="entry name" value="Acetyl-CoA synthetase-like"/>
    <property type="match status" value="1"/>
</dbReference>
<dbReference type="Proteomes" id="UP001610563">
    <property type="component" value="Unassembled WGS sequence"/>
</dbReference>
<protein>
    <recommendedName>
        <fullName evidence="7">AMP-dependent synthetase/ligase domain-containing protein</fullName>
    </recommendedName>
</protein>
<evidence type="ECO:0000256" key="2">
    <source>
        <dbReference type="SAM" id="MobiDB-lite"/>
    </source>
</evidence>
<reference evidence="5 6" key="1">
    <citation type="submission" date="2024-07" db="EMBL/GenBank/DDBJ databases">
        <title>Section-level genome sequencing and comparative genomics of Aspergillus sections Usti and Cavernicolus.</title>
        <authorList>
            <consortium name="Lawrence Berkeley National Laboratory"/>
            <person name="Nybo J.L."/>
            <person name="Vesth T.C."/>
            <person name="Theobald S."/>
            <person name="Frisvad J.C."/>
            <person name="Larsen T.O."/>
            <person name="Kjaerboelling I."/>
            <person name="Rothschild-Mancinelli K."/>
            <person name="Lyhne E.K."/>
            <person name="Kogle M.E."/>
            <person name="Barry K."/>
            <person name="Clum A."/>
            <person name="Na H."/>
            <person name="Ledsgaard L."/>
            <person name="Lin J."/>
            <person name="Lipzen A."/>
            <person name="Kuo A."/>
            <person name="Riley R."/>
            <person name="Mondo S."/>
            <person name="Labutti K."/>
            <person name="Haridas S."/>
            <person name="Pangalinan J."/>
            <person name="Salamov A.A."/>
            <person name="Simmons B.A."/>
            <person name="Magnuson J.K."/>
            <person name="Chen J."/>
            <person name="Drula E."/>
            <person name="Henrissat B."/>
            <person name="Wiebenga A."/>
            <person name="Lubbers R.J."/>
            <person name="Gomes A.C."/>
            <person name="Makela M.R."/>
            <person name="Stajich J."/>
            <person name="Grigoriev I.V."/>
            <person name="Mortensen U.H."/>
            <person name="De Vries R.P."/>
            <person name="Baker S.E."/>
            <person name="Andersen M.R."/>
        </authorList>
    </citation>
    <scope>NUCLEOTIDE SEQUENCE [LARGE SCALE GENOMIC DNA]</scope>
    <source>
        <strain evidence="5 6">CBS 209.92</strain>
    </source>
</reference>
<dbReference type="PANTHER" id="PTHR43201:SF8">
    <property type="entry name" value="ACYL-COA SYNTHETASE FAMILY MEMBER 3"/>
    <property type="match status" value="1"/>
</dbReference>
<evidence type="ECO:0000313" key="5">
    <source>
        <dbReference type="EMBL" id="KAL2796169.1"/>
    </source>
</evidence>